<dbReference type="InterPro" id="IPR050469">
    <property type="entry name" value="Diguanylate_Cyclase"/>
</dbReference>
<reference evidence="5 6" key="1">
    <citation type="journal article" date="2019" name="Int. J. Syst. Evol. Microbiol.">
        <title>The Global Catalogue of Microorganisms (GCM) 10K type strain sequencing project: providing services to taxonomists for standard genome sequencing and annotation.</title>
        <authorList>
            <consortium name="The Broad Institute Genomics Platform"/>
            <consortium name="The Broad Institute Genome Sequencing Center for Infectious Disease"/>
            <person name="Wu L."/>
            <person name="Ma J."/>
        </authorList>
    </citation>
    <scope>NUCLEOTIDE SEQUENCE [LARGE SCALE GENOMIC DNA]</scope>
    <source>
        <strain evidence="5 6">JCM 13378</strain>
    </source>
</reference>
<keyword evidence="3" id="KW-1133">Transmembrane helix</keyword>
<dbReference type="Pfam" id="PF00990">
    <property type="entry name" value="GGDEF"/>
    <property type="match status" value="1"/>
</dbReference>
<comment type="caution">
    <text evidence="5">The sequence shown here is derived from an EMBL/GenBank/DDBJ whole genome shotgun (WGS) entry which is preliminary data.</text>
</comment>
<accession>A0ABN0XXB6</accession>
<dbReference type="Proteomes" id="UP001501757">
    <property type="component" value="Unassembled WGS sequence"/>
</dbReference>
<feature type="domain" description="GGDEF" evidence="4">
    <location>
        <begin position="133"/>
        <end position="260"/>
    </location>
</feature>
<dbReference type="EC" id="2.7.7.65" evidence="1"/>
<dbReference type="CDD" id="cd01949">
    <property type="entry name" value="GGDEF"/>
    <property type="match status" value="1"/>
</dbReference>
<sequence length="260" mass="29031">MLADADKQIASDWLGASLAWVSALAIGFSYVLVSFILLKRHIKVTVLLGLLLLQQARYLDGLDQVLLLRGQGMDLAEDVLFLLGALILASGITLWVIFTYRLSTLDKLTRVHNRRYFDTALQQHLLFRRQEPHRGCLLVMDVDDFKKINDDFGHAMGDKVLKILGAVLSESARREDIVCRSGGEEFEILLVRVAPDTAMDVARRLMTKIADATPHSLPILTVSMGLTAIRAQDSVDSLRRRADKAMYQAKEQGKACIVQI</sequence>
<keyword evidence="6" id="KW-1185">Reference proteome</keyword>
<dbReference type="PANTHER" id="PTHR45138">
    <property type="entry name" value="REGULATORY COMPONENTS OF SENSORY TRANSDUCTION SYSTEM"/>
    <property type="match status" value="1"/>
</dbReference>
<organism evidence="5 6">
    <name type="scientific">Bowmanella denitrificans</name>
    <dbReference type="NCBI Taxonomy" id="366582"/>
    <lineage>
        <taxon>Bacteria</taxon>
        <taxon>Pseudomonadati</taxon>
        <taxon>Pseudomonadota</taxon>
        <taxon>Gammaproteobacteria</taxon>
        <taxon>Alteromonadales</taxon>
        <taxon>Alteromonadaceae</taxon>
        <taxon>Bowmanella</taxon>
    </lineage>
</organism>
<dbReference type="InterPro" id="IPR029787">
    <property type="entry name" value="Nucleotide_cyclase"/>
</dbReference>
<dbReference type="SUPFAM" id="SSF55073">
    <property type="entry name" value="Nucleotide cyclase"/>
    <property type="match status" value="1"/>
</dbReference>
<dbReference type="InterPro" id="IPR000160">
    <property type="entry name" value="GGDEF_dom"/>
</dbReference>
<evidence type="ECO:0000256" key="3">
    <source>
        <dbReference type="SAM" id="Phobius"/>
    </source>
</evidence>
<keyword evidence="3" id="KW-0472">Membrane</keyword>
<name>A0ABN0XXB6_9ALTE</name>
<evidence type="ECO:0000259" key="4">
    <source>
        <dbReference type="PROSITE" id="PS50887"/>
    </source>
</evidence>
<evidence type="ECO:0000313" key="6">
    <source>
        <dbReference type="Proteomes" id="UP001501757"/>
    </source>
</evidence>
<comment type="catalytic activity">
    <reaction evidence="2">
        <text>2 GTP = 3',3'-c-di-GMP + 2 diphosphate</text>
        <dbReference type="Rhea" id="RHEA:24898"/>
        <dbReference type="ChEBI" id="CHEBI:33019"/>
        <dbReference type="ChEBI" id="CHEBI:37565"/>
        <dbReference type="ChEBI" id="CHEBI:58805"/>
        <dbReference type="EC" id="2.7.7.65"/>
    </reaction>
</comment>
<dbReference type="NCBIfam" id="TIGR00254">
    <property type="entry name" value="GGDEF"/>
    <property type="match status" value="1"/>
</dbReference>
<feature type="transmembrane region" description="Helical" evidence="3">
    <location>
        <begin position="79"/>
        <end position="100"/>
    </location>
</feature>
<dbReference type="Gene3D" id="3.30.70.270">
    <property type="match status" value="1"/>
</dbReference>
<dbReference type="PROSITE" id="PS50887">
    <property type="entry name" value="GGDEF"/>
    <property type="match status" value="1"/>
</dbReference>
<evidence type="ECO:0000313" key="5">
    <source>
        <dbReference type="EMBL" id="GAA0375787.1"/>
    </source>
</evidence>
<protein>
    <recommendedName>
        <fullName evidence="1">diguanylate cyclase</fullName>
        <ecNumber evidence="1">2.7.7.65</ecNumber>
    </recommendedName>
</protein>
<dbReference type="EMBL" id="BAAAEI010000031">
    <property type="protein sequence ID" value="GAA0375787.1"/>
    <property type="molecule type" value="Genomic_DNA"/>
</dbReference>
<evidence type="ECO:0000256" key="2">
    <source>
        <dbReference type="ARBA" id="ARBA00034247"/>
    </source>
</evidence>
<proteinExistence type="predicted"/>
<dbReference type="SMART" id="SM00267">
    <property type="entry name" value="GGDEF"/>
    <property type="match status" value="1"/>
</dbReference>
<evidence type="ECO:0000256" key="1">
    <source>
        <dbReference type="ARBA" id="ARBA00012528"/>
    </source>
</evidence>
<feature type="transmembrane region" description="Helical" evidence="3">
    <location>
        <begin position="18"/>
        <end position="37"/>
    </location>
</feature>
<dbReference type="InterPro" id="IPR043128">
    <property type="entry name" value="Rev_trsase/Diguanyl_cyclase"/>
</dbReference>
<keyword evidence="3" id="KW-0812">Transmembrane</keyword>
<dbReference type="PANTHER" id="PTHR45138:SF9">
    <property type="entry name" value="DIGUANYLATE CYCLASE DGCM-RELATED"/>
    <property type="match status" value="1"/>
</dbReference>
<gene>
    <name evidence="5" type="ORF">GCM10009092_45000</name>
</gene>